<evidence type="ECO:0000256" key="10">
    <source>
        <dbReference type="SAM" id="MobiDB-lite"/>
    </source>
</evidence>
<dbReference type="InterPro" id="IPR009000">
    <property type="entry name" value="Transl_B-barrel_sf"/>
</dbReference>
<comment type="subunit">
    <text evidence="7 9">Part of the 50S ribosomal subunit. Forms a cluster with proteins L14 and L19.</text>
</comment>
<dbReference type="GO" id="GO:0022625">
    <property type="term" value="C:cytosolic large ribosomal subunit"/>
    <property type="evidence" value="ECO:0007669"/>
    <property type="project" value="TreeGrafter"/>
</dbReference>
<keyword evidence="3 7" id="KW-0694">RNA-binding</keyword>
<evidence type="ECO:0000256" key="6">
    <source>
        <dbReference type="ARBA" id="ARBA00035243"/>
    </source>
</evidence>
<comment type="function">
    <text evidence="7 9">One of the primary rRNA binding proteins, it binds directly near the 3'-end of the 23S rRNA, where it nucleates assembly of the 50S subunit.</text>
</comment>
<gene>
    <name evidence="7" type="primary">rplC</name>
    <name evidence="11" type="ORF">EV214_11087</name>
</gene>
<dbReference type="GO" id="GO:0006412">
    <property type="term" value="P:translation"/>
    <property type="evidence" value="ECO:0007669"/>
    <property type="project" value="UniProtKB-UniRule"/>
</dbReference>
<dbReference type="GO" id="GO:0019843">
    <property type="term" value="F:rRNA binding"/>
    <property type="evidence" value="ECO:0007669"/>
    <property type="project" value="UniProtKB-UniRule"/>
</dbReference>
<feature type="region of interest" description="Disordered" evidence="10">
    <location>
        <begin position="112"/>
        <end position="146"/>
    </location>
</feature>
<evidence type="ECO:0000256" key="8">
    <source>
        <dbReference type="RuleBase" id="RU003905"/>
    </source>
</evidence>
<evidence type="ECO:0000256" key="4">
    <source>
        <dbReference type="ARBA" id="ARBA00022980"/>
    </source>
</evidence>
<dbReference type="PROSITE" id="PS00474">
    <property type="entry name" value="RIBOSOMAL_L3"/>
    <property type="match status" value="1"/>
</dbReference>
<dbReference type="Gene3D" id="2.40.30.10">
    <property type="entry name" value="Translation factors"/>
    <property type="match status" value="1"/>
</dbReference>
<dbReference type="GO" id="GO:0003735">
    <property type="term" value="F:structural constituent of ribosome"/>
    <property type="evidence" value="ECO:0007669"/>
    <property type="project" value="UniProtKB-UniRule"/>
</dbReference>
<evidence type="ECO:0000256" key="3">
    <source>
        <dbReference type="ARBA" id="ARBA00022884"/>
    </source>
</evidence>
<protein>
    <recommendedName>
        <fullName evidence="6 7">Large ribosomal subunit protein uL3</fullName>
    </recommendedName>
</protein>
<keyword evidence="4 7" id="KW-0689">Ribosomal protein</keyword>
<dbReference type="NCBIfam" id="TIGR03625">
    <property type="entry name" value="L3_bact"/>
    <property type="match status" value="1"/>
</dbReference>
<accession>A0A4R2L730</accession>
<evidence type="ECO:0000256" key="5">
    <source>
        <dbReference type="ARBA" id="ARBA00023274"/>
    </source>
</evidence>
<dbReference type="AlphaFoldDB" id="A0A4R2L730"/>
<dbReference type="PANTHER" id="PTHR11229">
    <property type="entry name" value="50S RIBOSOMAL PROTEIN L3"/>
    <property type="match status" value="1"/>
</dbReference>
<organism evidence="11 12">
    <name type="scientific">Marinisporobacter balticus</name>
    <dbReference type="NCBI Taxonomy" id="2018667"/>
    <lineage>
        <taxon>Bacteria</taxon>
        <taxon>Bacillati</taxon>
        <taxon>Bacillota</taxon>
        <taxon>Clostridia</taxon>
        <taxon>Peptostreptococcales</taxon>
        <taxon>Thermotaleaceae</taxon>
        <taxon>Marinisporobacter</taxon>
    </lineage>
</organism>
<dbReference type="Gene3D" id="3.30.160.810">
    <property type="match status" value="1"/>
</dbReference>
<name>A0A4R2L730_9FIRM</name>
<comment type="similarity">
    <text evidence="1 7 8">Belongs to the universal ribosomal protein uL3 family.</text>
</comment>
<dbReference type="InterPro" id="IPR019927">
    <property type="entry name" value="Ribosomal_uL3_bac/org-type"/>
</dbReference>
<dbReference type="InterPro" id="IPR000597">
    <property type="entry name" value="Ribosomal_uL3"/>
</dbReference>
<evidence type="ECO:0000256" key="2">
    <source>
        <dbReference type="ARBA" id="ARBA00022730"/>
    </source>
</evidence>
<dbReference type="HAMAP" id="MF_01325_B">
    <property type="entry name" value="Ribosomal_uL3_B"/>
    <property type="match status" value="1"/>
</dbReference>
<dbReference type="InterPro" id="IPR019926">
    <property type="entry name" value="Ribosomal_uL3_CS"/>
</dbReference>
<dbReference type="RefSeq" id="WP_132244922.1">
    <property type="nucleotide sequence ID" value="NZ_SLWV01000010.1"/>
</dbReference>
<dbReference type="FunFam" id="3.30.160.810:FF:000001">
    <property type="entry name" value="50S ribosomal protein L3"/>
    <property type="match status" value="1"/>
</dbReference>
<dbReference type="SUPFAM" id="SSF50447">
    <property type="entry name" value="Translation proteins"/>
    <property type="match status" value="1"/>
</dbReference>
<dbReference type="FunFam" id="2.40.30.10:FF:000004">
    <property type="entry name" value="50S ribosomal protein L3"/>
    <property type="match status" value="1"/>
</dbReference>
<proteinExistence type="inferred from homology"/>
<dbReference type="Pfam" id="PF00297">
    <property type="entry name" value="Ribosomal_L3"/>
    <property type="match status" value="1"/>
</dbReference>
<keyword evidence="5 7" id="KW-0687">Ribonucleoprotein</keyword>
<dbReference type="EMBL" id="SLWV01000010">
    <property type="protein sequence ID" value="TCO75015.1"/>
    <property type="molecule type" value="Genomic_DNA"/>
</dbReference>
<keyword evidence="2 7" id="KW-0699">rRNA-binding</keyword>
<keyword evidence="12" id="KW-1185">Reference proteome</keyword>
<reference evidence="11 12" key="1">
    <citation type="submission" date="2019-03" db="EMBL/GenBank/DDBJ databases">
        <title>Genomic Encyclopedia of Type Strains, Phase IV (KMG-IV): sequencing the most valuable type-strain genomes for metagenomic binning, comparative biology and taxonomic classification.</title>
        <authorList>
            <person name="Goeker M."/>
        </authorList>
    </citation>
    <scope>NUCLEOTIDE SEQUENCE [LARGE SCALE GENOMIC DNA]</scope>
    <source>
        <strain evidence="11 12">DSM 102940</strain>
    </source>
</reference>
<evidence type="ECO:0000313" key="12">
    <source>
        <dbReference type="Proteomes" id="UP000294919"/>
    </source>
</evidence>
<evidence type="ECO:0000256" key="7">
    <source>
        <dbReference type="HAMAP-Rule" id="MF_01325"/>
    </source>
</evidence>
<evidence type="ECO:0000256" key="1">
    <source>
        <dbReference type="ARBA" id="ARBA00006540"/>
    </source>
</evidence>
<sequence length="209" mass="22419">MKAILGKKIGMTQIFTEEGVVIPVTVVEAGPVYVTQIKTVDTDGYKAIQVGFQDKKENKTNKPEKGHFAKANVSAKKLLKEFIVENTVDYKIGQEIKADIFAAGSKIDVVGTSKGKGTQGPIKRHNQSRGPMAHGSKYHRGPGSLGASSYPSRVFKGMNMAGRMGNEQITIQNLEVAKVDAEKNLILIKGAIPGPKGGVVTIKESVKAK</sequence>
<evidence type="ECO:0000256" key="9">
    <source>
        <dbReference type="RuleBase" id="RU003906"/>
    </source>
</evidence>
<evidence type="ECO:0000313" key="11">
    <source>
        <dbReference type="EMBL" id="TCO75015.1"/>
    </source>
</evidence>
<comment type="caution">
    <text evidence="11">The sequence shown here is derived from an EMBL/GenBank/DDBJ whole genome shotgun (WGS) entry which is preliminary data.</text>
</comment>
<dbReference type="PANTHER" id="PTHR11229:SF16">
    <property type="entry name" value="LARGE RIBOSOMAL SUBUNIT PROTEIN UL3C"/>
    <property type="match status" value="1"/>
</dbReference>
<dbReference type="OrthoDB" id="9806135at2"/>
<dbReference type="Proteomes" id="UP000294919">
    <property type="component" value="Unassembled WGS sequence"/>
</dbReference>